<accession>A0A3E3ILU3</accession>
<evidence type="ECO:0000256" key="1">
    <source>
        <dbReference type="SAM" id="MobiDB-lite"/>
    </source>
</evidence>
<reference evidence="2 3" key="1">
    <citation type="submission" date="2018-08" db="EMBL/GenBank/DDBJ databases">
        <title>A genome reference for cultivated species of the human gut microbiota.</title>
        <authorList>
            <person name="Zou Y."/>
            <person name="Xue W."/>
            <person name="Luo G."/>
        </authorList>
    </citation>
    <scope>NUCLEOTIDE SEQUENCE [LARGE SCALE GENOMIC DNA]</scope>
    <source>
        <strain evidence="2 3">AF26-4BH</strain>
    </source>
</reference>
<sequence length="111" mass="12735">MPAGGHRGAATGQRWQEPKRGGNSNTSAQTCLKASPENLHITFFYIIMYADSCIRYRLRRRLPVREGGCPKAGWFSFIRTTRFHFRQRYRSDGGAITAGGRFYFYRGDYVS</sequence>
<protein>
    <submittedName>
        <fullName evidence="2">Uncharacterized protein</fullName>
    </submittedName>
</protein>
<gene>
    <name evidence="2" type="ORF">DWY69_21220</name>
</gene>
<proteinExistence type="predicted"/>
<comment type="caution">
    <text evidence="2">The sequence shown here is derived from an EMBL/GenBank/DDBJ whole genome shotgun (WGS) entry which is preliminary data.</text>
</comment>
<evidence type="ECO:0000313" key="2">
    <source>
        <dbReference type="EMBL" id="RGE67921.1"/>
    </source>
</evidence>
<name>A0A3E3ILU3_9FIRM</name>
<evidence type="ECO:0000313" key="3">
    <source>
        <dbReference type="Proteomes" id="UP000261166"/>
    </source>
</evidence>
<dbReference type="EMBL" id="QVLU01000022">
    <property type="protein sequence ID" value="RGE67921.1"/>
    <property type="molecule type" value="Genomic_DNA"/>
</dbReference>
<organism evidence="2 3">
    <name type="scientific">Eisenbergiella massiliensis</name>
    <dbReference type="NCBI Taxonomy" id="1720294"/>
    <lineage>
        <taxon>Bacteria</taxon>
        <taxon>Bacillati</taxon>
        <taxon>Bacillota</taxon>
        <taxon>Clostridia</taxon>
        <taxon>Lachnospirales</taxon>
        <taxon>Lachnospiraceae</taxon>
        <taxon>Eisenbergiella</taxon>
    </lineage>
</organism>
<feature type="region of interest" description="Disordered" evidence="1">
    <location>
        <begin position="1"/>
        <end position="29"/>
    </location>
</feature>
<dbReference type="Proteomes" id="UP000261166">
    <property type="component" value="Unassembled WGS sequence"/>
</dbReference>
<dbReference type="AlphaFoldDB" id="A0A3E3ILU3"/>